<name>A0AA39ZY97_9PEZI</name>
<gene>
    <name evidence="3" type="ORF">B0T21DRAFT_416533</name>
</gene>
<feature type="signal peptide" evidence="2">
    <location>
        <begin position="1"/>
        <end position="17"/>
    </location>
</feature>
<keyword evidence="4" id="KW-1185">Reference proteome</keyword>
<sequence>MKLYTPSIILFAALTAAAPMASRREPIQRRDGSTSLDTDAFFKRDGTTGSDSDGFFKRDATTHDDTDAFFKRDGTTQQDTDAFFQARK</sequence>
<comment type="caution">
    <text evidence="3">The sequence shown here is derived from an EMBL/GenBank/DDBJ whole genome shotgun (WGS) entry which is preliminary data.</text>
</comment>
<dbReference type="AlphaFoldDB" id="A0AA39ZY97"/>
<evidence type="ECO:0000256" key="1">
    <source>
        <dbReference type="SAM" id="MobiDB-lite"/>
    </source>
</evidence>
<proteinExistence type="predicted"/>
<reference evidence="3" key="1">
    <citation type="submission" date="2023-06" db="EMBL/GenBank/DDBJ databases">
        <title>Genome-scale phylogeny and comparative genomics of the fungal order Sordariales.</title>
        <authorList>
            <consortium name="Lawrence Berkeley National Laboratory"/>
            <person name="Hensen N."/>
            <person name="Bonometti L."/>
            <person name="Westerberg I."/>
            <person name="Brannstrom I.O."/>
            <person name="Guillou S."/>
            <person name="Cros-Aarteil S."/>
            <person name="Calhoun S."/>
            <person name="Haridas S."/>
            <person name="Kuo A."/>
            <person name="Mondo S."/>
            <person name="Pangilinan J."/>
            <person name="Riley R."/>
            <person name="Labutti K."/>
            <person name="Andreopoulos B."/>
            <person name="Lipzen A."/>
            <person name="Chen C."/>
            <person name="Yanf M."/>
            <person name="Daum C."/>
            <person name="Ng V."/>
            <person name="Clum A."/>
            <person name="Steindorff A."/>
            <person name="Ohm R."/>
            <person name="Martin F."/>
            <person name="Silar P."/>
            <person name="Natvig D."/>
            <person name="Lalanne C."/>
            <person name="Gautier V."/>
            <person name="Ament-Velasquez S.L."/>
            <person name="Kruys A."/>
            <person name="Hutchinson M.I."/>
            <person name="Powell A.J."/>
            <person name="Barry K."/>
            <person name="Miller A.N."/>
            <person name="Grigoriev I.V."/>
            <person name="Debuchy R."/>
            <person name="Gladieux P."/>
            <person name="Thoren M.H."/>
            <person name="Johannesson H."/>
        </authorList>
    </citation>
    <scope>NUCLEOTIDE SEQUENCE</scope>
    <source>
        <strain evidence="3">CBS 540.89</strain>
    </source>
</reference>
<organism evidence="3 4">
    <name type="scientific">Apiosordaria backusii</name>
    <dbReference type="NCBI Taxonomy" id="314023"/>
    <lineage>
        <taxon>Eukaryota</taxon>
        <taxon>Fungi</taxon>
        <taxon>Dikarya</taxon>
        <taxon>Ascomycota</taxon>
        <taxon>Pezizomycotina</taxon>
        <taxon>Sordariomycetes</taxon>
        <taxon>Sordariomycetidae</taxon>
        <taxon>Sordariales</taxon>
        <taxon>Lasiosphaeriaceae</taxon>
        <taxon>Apiosordaria</taxon>
    </lineage>
</organism>
<keyword evidence="2" id="KW-0732">Signal</keyword>
<dbReference type="Proteomes" id="UP001172159">
    <property type="component" value="Unassembled WGS sequence"/>
</dbReference>
<evidence type="ECO:0000313" key="3">
    <source>
        <dbReference type="EMBL" id="KAK0705848.1"/>
    </source>
</evidence>
<protein>
    <submittedName>
        <fullName evidence="3">Uncharacterized protein</fullName>
    </submittedName>
</protein>
<evidence type="ECO:0000313" key="4">
    <source>
        <dbReference type="Proteomes" id="UP001172159"/>
    </source>
</evidence>
<feature type="chain" id="PRO_5041322447" evidence="2">
    <location>
        <begin position="18"/>
        <end position="88"/>
    </location>
</feature>
<dbReference type="EMBL" id="JAUKTV010000020">
    <property type="protein sequence ID" value="KAK0705848.1"/>
    <property type="molecule type" value="Genomic_DNA"/>
</dbReference>
<feature type="compositionally biased region" description="Basic and acidic residues" evidence="1">
    <location>
        <begin position="22"/>
        <end position="32"/>
    </location>
</feature>
<accession>A0AA39ZY97</accession>
<feature type="region of interest" description="Disordered" evidence="1">
    <location>
        <begin position="22"/>
        <end position="41"/>
    </location>
</feature>
<evidence type="ECO:0000256" key="2">
    <source>
        <dbReference type="SAM" id="SignalP"/>
    </source>
</evidence>